<dbReference type="GeneID" id="107264694"/>
<protein>
    <submittedName>
        <fullName evidence="2">Uncharacterized protein LOC107264694 isoform X1</fullName>
    </submittedName>
</protein>
<organism evidence="1 2">
    <name type="scientific">Cephus cinctus</name>
    <name type="common">Wheat stem sawfly</name>
    <dbReference type="NCBI Taxonomy" id="211228"/>
    <lineage>
        <taxon>Eukaryota</taxon>
        <taxon>Metazoa</taxon>
        <taxon>Ecdysozoa</taxon>
        <taxon>Arthropoda</taxon>
        <taxon>Hexapoda</taxon>
        <taxon>Insecta</taxon>
        <taxon>Pterygota</taxon>
        <taxon>Neoptera</taxon>
        <taxon>Endopterygota</taxon>
        <taxon>Hymenoptera</taxon>
        <taxon>Cephoidea</taxon>
        <taxon>Cephidae</taxon>
        <taxon>Cephus</taxon>
    </lineage>
</organism>
<gene>
    <name evidence="2" type="primary">LOC107264694</name>
</gene>
<reference evidence="2" key="1">
    <citation type="submission" date="2025-08" db="UniProtKB">
        <authorList>
            <consortium name="RefSeq"/>
        </authorList>
    </citation>
    <scope>IDENTIFICATION</scope>
</reference>
<dbReference type="Proteomes" id="UP000694920">
    <property type="component" value="Unplaced"/>
</dbReference>
<name>A0AAJ7RB95_CEPCN</name>
<sequence>MTSSGPEQVSFVIAYRPGQFTFTEEYQDPVPRALKEAVELIKSANRRFEDCAVGWQSKISHEQWKLMANANRVQDKSWEDSVLARTYFADKTLDDSFKSLLTYDKATTDCLQNFITLLRGEESQILPMGATVVQSRSSNQEENTFIDTSVAPFNLAVAKDHRQQNEIKSTDRTEDAMTRSDIEPSFSDLIKAKINFDMKFLDFEATLNSTAYTATSANNTAPSCLCQICSNVLVSTASTCASKKNSRVKSVTKRRSRRTTVRTNIKRLVKRSAGTSIREREKNQSVSLTEIGNGL</sequence>
<dbReference type="KEGG" id="ccin:107264694"/>
<evidence type="ECO:0000313" key="1">
    <source>
        <dbReference type="Proteomes" id="UP000694920"/>
    </source>
</evidence>
<accession>A0AAJ7RB95</accession>
<proteinExistence type="predicted"/>
<evidence type="ECO:0000313" key="2">
    <source>
        <dbReference type="RefSeq" id="XP_024937706.1"/>
    </source>
</evidence>
<dbReference type="RefSeq" id="XP_024937706.1">
    <property type="nucleotide sequence ID" value="XM_025081938.1"/>
</dbReference>
<keyword evidence="1" id="KW-1185">Reference proteome</keyword>
<dbReference type="AlphaFoldDB" id="A0AAJ7RB95"/>